<gene>
    <name evidence="2" type="ORF">GCM10009789_83290</name>
</gene>
<feature type="region of interest" description="Disordered" evidence="1">
    <location>
        <begin position="1"/>
        <end position="42"/>
    </location>
</feature>
<keyword evidence="3" id="KW-1185">Reference proteome</keyword>
<dbReference type="Proteomes" id="UP001500393">
    <property type="component" value="Unassembled WGS sequence"/>
</dbReference>
<dbReference type="EMBL" id="BAAAOS010000066">
    <property type="protein sequence ID" value="GAA1616607.1"/>
    <property type="molecule type" value="Genomic_DNA"/>
</dbReference>
<reference evidence="3" key="1">
    <citation type="journal article" date="2019" name="Int. J. Syst. Evol. Microbiol.">
        <title>The Global Catalogue of Microorganisms (GCM) 10K type strain sequencing project: providing services to taxonomists for standard genome sequencing and annotation.</title>
        <authorList>
            <consortium name="The Broad Institute Genomics Platform"/>
            <consortium name="The Broad Institute Genome Sequencing Center for Infectious Disease"/>
            <person name="Wu L."/>
            <person name="Ma J."/>
        </authorList>
    </citation>
    <scope>NUCLEOTIDE SEQUENCE [LARGE SCALE GENOMIC DNA]</scope>
    <source>
        <strain evidence="3">JCM 14969</strain>
    </source>
</reference>
<evidence type="ECO:0000256" key="1">
    <source>
        <dbReference type="SAM" id="MobiDB-lite"/>
    </source>
</evidence>
<evidence type="ECO:0008006" key="4">
    <source>
        <dbReference type="Google" id="ProtNLM"/>
    </source>
</evidence>
<comment type="caution">
    <text evidence="2">The sequence shown here is derived from an EMBL/GenBank/DDBJ whole genome shotgun (WGS) entry which is preliminary data.</text>
</comment>
<evidence type="ECO:0000313" key="3">
    <source>
        <dbReference type="Proteomes" id="UP001500393"/>
    </source>
</evidence>
<evidence type="ECO:0000313" key="2">
    <source>
        <dbReference type="EMBL" id="GAA1616607.1"/>
    </source>
</evidence>
<organism evidence="2 3">
    <name type="scientific">Kribbella sancticallisti</name>
    <dbReference type="NCBI Taxonomy" id="460087"/>
    <lineage>
        <taxon>Bacteria</taxon>
        <taxon>Bacillati</taxon>
        <taxon>Actinomycetota</taxon>
        <taxon>Actinomycetes</taxon>
        <taxon>Propionibacteriales</taxon>
        <taxon>Kribbellaceae</taxon>
        <taxon>Kribbella</taxon>
    </lineage>
</organism>
<sequence length="89" mass="9232">MEEAVRGATRTASMNNQSPESFENGGSLVSLSPSPPDGPSRRPVELLLILAATVVGWAAMVVKPEAAAEIGATWAATCGLLGTLALRRR</sequence>
<proteinExistence type="predicted"/>
<feature type="compositionally biased region" description="Polar residues" evidence="1">
    <location>
        <begin position="10"/>
        <end position="21"/>
    </location>
</feature>
<protein>
    <recommendedName>
        <fullName evidence="4">MYXO-CTERM domain-containing protein</fullName>
    </recommendedName>
</protein>
<name>A0ABP4QQG8_9ACTN</name>
<accession>A0ABP4QQG8</accession>